<feature type="transmembrane region" description="Helical" evidence="1">
    <location>
        <begin position="533"/>
        <end position="556"/>
    </location>
</feature>
<feature type="transmembrane region" description="Helical" evidence="1">
    <location>
        <begin position="443"/>
        <end position="462"/>
    </location>
</feature>
<dbReference type="InterPro" id="IPR027463">
    <property type="entry name" value="AcrB_DN_DC_subdom"/>
</dbReference>
<evidence type="ECO:0000313" key="2">
    <source>
        <dbReference type="EMBL" id="KIH83366.1"/>
    </source>
</evidence>
<dbReference type="EMBL" id="JXDG01000037">
    <property type="protein sequence ID" value="KIH83366.1"/>
    <property type="molecule type" value="Genomic_DNA"/>
</dbReference>
<keyword evidence="1" id="KW-1133">Transmembrane helix</keyword>
<dbReference type="PATRIC" id="fig|226910.6.peg.2853"/>
<dbReference type="Gene3D" id="3.30.70.1440">
    <property type="entry name" value="Multidrug efflux transporter AcrB pore domain"/>
    <property type="match status" value="1"/>
</dbReference>
<sequence length="1046" mass="111473">MLNSIIRFAVRFRGVVIALACLLAGYGIYTLTQARQDVFPEFAPPLAVIQTEAPGLSSEQVEMLITQPVENAMGGTLGLASMRSKSLPGLSMVTLTFKDGADIYRARQLAAERLSTLTGILPHGIKTPALLPLTSSTSVALVAGITSDTRSLMEMRTLAEWTIKPQLLRVPGVADVIVFGGDLKQFQIQADPKKLVQYGFSLQDVLSAAQRATGVRGAGFLETANQRIVLNTEGQTVTPAQLAQTVLNYQNGTAVRLGDVAMVTYGPAPAVGAAAIEGKPAVSLMVESQYGADMMSVSSHVESALDSLKPALDAEQVRLHPDLFRPAKFIETAMSHLQTALLLGGVLVVLVLFLFLLNIRTAIISATAIPLSLLTAVIVLHHFGVSLNTMTLGGLAIALGEVVDDAVVDVENIFRRLRQNQMLEHPVSPALVVLRASFEVRSAVVYATLVVALIFLPVLALSGIAGKLFAPLGLAYILAILASLVVALTVTPALAFMLLTTKPLQSDEPKWVRRLKAGYLKLLANIESHSRPLIWMIVILCTVAASALPFFGGNFIPELKEGHYLIHMALAPGASLSESMRVGNRVAQELSTVPGVRLVAQRAGRASEVVDPTGVHVSEFEVDLNSVSAAEETQAVARIQQVLASFPGLTTSVNTFLTERVDESISGITAPVVINVFGPDLDVLDSKAQEIAQVIGRIPGTIGLRVESAQHVPQLTIRLRPEQLTHWGFEPVDVMEALQVAYDGVTASQIYQGNQTYDVTVSLTPTAHHGIATVGSLLLRNRTGTTVPLDQLALITQTTSRYQIMHSGGQRLQTVSTAVHGRAVSDYVQEAQRLINQEVTLPKGTYVLFAGEEQARAQSQQDLLVYTAAAIIGIMLLLFLALKSMRALVLVLVNLPFALVGGVLTVLVCGGNLSLGSLVGFVTLFGITLRNSIMLISHYSNLVNEEGMTWGPEAARRGAAERLVPILMTAVVTALGLLPLALASGAAGNEIEGPMAIVILGGLVTSTALNLLVLPTLALHFGRFEKRVEEFPHPDIPSEGAAPNAV</sequence>
<feature type="transmembrane region" description="Helical" evidence="1">
    <location>
        <begin position="863"/>
        <end position="882"/>
    </location>
</feature>
<name>A0A0C2I273_9PSED</name>
<dbReference type="Gene3D" id="3.30.70.1430">
    <property type="entry name" value="Multidrug efflux transporter AcrB pore domain"/>
    <property type="match status" value="2"/>
</dbReference>
<comment type="caution">
    <text evidence="2">The sequence shown here is derived from an EMBL/GenBank/DDBJ whole genome shotgun (WGS) entry which is preliminary data.</text>
</comment>
<dbReference type="GO" id="GO:0005886">
    <property type="term" value="C:plasma membrane"/>
    <property type="evidence" value="ECO:0007669"/>
    <property type="project" value="TreeGrafter"/>
</dbReference>
<dbReference type="SUPFAM" id="SSF82866">
    <property type="entry name" value="Multidrug efflux transporter AcrB transmembrane domain"/>
    <property type="match status" value="2"/>
</dbReference>
<feature type="transmembrane region" description="Helical" evidence="1">
    <location>
        <begin position="363"/>
        <end position="383"/>
    </location>
</feature>
<accession>A0A0C2I273</accession>
<gene>
    <name evidence="2" type="ORF">UCMB321_2862</name>
</gene>
<dbReference type="Pfam" id="PF00873">
    <property type="entry name" value="ACR_tran"/>
    <property type="match status" value="1"/>
</dbReference>
<proteinExistence type="predicted"/>
<feature type="transmembrane region" description="Helical" evidence="1">
    <location>
        <begin position="474"/>
        <end position="499"/>
    </location>
</feature>
<keyword evidence="1" id="KW-0812">Transmembrane</keyword>
<dbReference type="PANTHER" id="PTHR32063">
    <property type="match status" value="1"/>
</dbReference>
<dbReference type="SUPFAM" id="SSF82714">
    <property type="entry name" value="Multidrug efflux transporter AcrB TolC docking domain, DN and DC subdomains"/>
    <property type="match status" value="2"/>
</dbReference>
<evidence type="ECO:0000256" key="1">
    <source>
        <dbReference type="SAM" id="Phobius"/>
    </source>
</evidence>
<dbReference type="STRING" id="226910.UCMB321_2862"/>
<dbReference type="OrthoDB" id="9758757at2"/>
<feature type="transmembrane region" description="Helical" evidence="1">
    <location>
        <begin position="963"/>
        <end position="983"/>
    </location>
</feature>
<protein>
    <submittedName>
        <fullName evidence="2">Cobalt-zinc-cadmium resistance efflux protein CzcA</fullName>
    </submittedName>
</protein>
<dbReference type="Gene3D" id="3.30.70.1320">
    <property type="entry name" value="Multidrug efflux transporter AcrB pore domain like"/>
    <property type="match status" value="1"/>
</dbReference>
<dbReference type="SUPFAM" id="SSF82693">
    <property type="entry name" value="Multidrug efflux transporter AcrB pore domain, PN1, PN2, PC1 and PC2 subdomains"/>
    <property type="match status" value="2"/>
</dbReference>
<keyword evidence="1" id="KW-0472">Membrane</keyword>
<dbReference type="Gene3D" id="3.30.2090.10">
    <property type="entry name" value="Multidrug efflux transporter AcrB TolC docking domain, DN and DC subdomains"/>
    <property type="match status" value="2"/>
</dbReference>
<organism evidence="2 3">
    <name type="scientific">Pseudomonas batumici</name>
    <dbReference type="NCBI Taxonomy" id="226910"/>
    <lineage>
        <taxon>Bacteria</taxon>
        <taxon>Pseudomonadati</taxon>
        <taxon>Pseudomonadota</taxon>
        <taxon>Gammaproteobacteria</taxon>
        <taxon>Pseudomonadales</taxon>
        <taxon>Pseudomonadaceae</taxon>
        <taxon>Pseudomonas</taxon>
    </lineage>
</organism>
<evidence type="ECO:0000313" key="3">
    <source>
        <dbReference type="Proteomes" id="UP000031535"/>
    </source>
</evidence>
<reference evidence="2 3" key="1">
    <citation type="submission" date="2015-01" db="EMBL/GenBank/DDBJ databases">
        <title>Complete genome of Pseudomonas batumici UCM B-321 producer of the batumin antibiotic with strong antistaphilococcal and potential anticancer activity.</title>
        <authorList>
            <person name="Klochko V.V."/>
            <person name="Zelena L.B."/>
            <person name="Elena K.A."/>
            <person name="Reva O.N."/>
        </authorList>
    </citation>
    <scope>NUCLEOTIDE SEQUENCE [LARGE SCALE GENOMIC DNA]</scope>
    <source>
        <strain evidence="2 3">UCM B-321</strain>
    </source>
</reference>
<keyword evidence="3" id="KW-1185">Reference proteome</keyword>
<dbReference type="GO" id="GO:0042910">
    <property type="term" value="F:xenobiotic transmembrane transporter activity"/>
    <property type="evidence" value="ECO:0007669"/>
    <property type="project" value="TreeGrafter"/>
</dbReference>
<dbReference type="PANTHER" id="PTHR32063:SF4">
    <property type="entry name" value="SLR6043 PROTEIN"/>
    <property type="match status" value="1"/>
</dbReference>
<dbReference type="Gene3D" id="1.20.1640.10">
    <property type="entry name" value="Multidrug efflux transporter AcrB transmembrane domain"/>
    <property type="match status" value="2"/>
</dbReference>
<feature type="transmembrane region" description="Helical" evidence="1">
    <location>
        <begin position="995"/>
        <end position="1019"/>
    </location>
</feature>
<feature type="transmembrane region" description="Helical" evidence="1">
    <location>
        <begin position="12"/>
        <end position="29"/>
    </location>
</feature>
<dbReference type="Proteomes" id="UP000031535">
    <property type="component" value="Unassembled WGS sequence"/>
</dbReference>
<dbReference type="InterPro" id="IPR001036">
    <property type="entry name" value="Acrflvin-R"/>
</dbReference>
<dbReference type="AlphaFoldDB" id="A0A0C2I273"/>
<feature type="transmembrane region" description="Helical" evidence="1">
    <location>
        <begin position="337"/>
        <end position="356"/>
    </location>
</feature>
<dbReference type="PRINTS" id="PR00702">
    <property type="entry name" value="ACRIFLAVINRP"/>
</dbReference>
<feature type="transmembrane region" description="Helical" evidence="1">
    <location>
        <begin position="902"/>
        <end position="927"/>
    </location>
</feature>
<dbReference type="RefSeq" id="WP_040067838.1">
    <property type="nucleotide sequence ID" value="NZ_JXDG01000037.1"/>
</dbReference>